<dbReference type="Gene3D" id="3.40.50.720">
    <property type="entry name" value="NAD(P)-binding Rossmann-like Domain"/>
    <property type="match status" value="1"/>
</dbReference>
<dbReference type="SUPFAM" id="SSF51735">
    <property type="entry name" value="NAD(P)-binding Rossmann-fold domains"/>
    <property type="match status" value="1"/>
</dbReference>
<sequence>MYYKVDKQIEGSFDQFMKVLVAGANGKTGRLLIQYLKEDGHEPYGMVRKEEQKGTIESLGGIPVLADVTKDVGHGVKGMDAVIFAAGSGSSTGPEETVRVDQEGAINLIKHTEEFGMTKFVMLSSIAAGDPSRVGEDMRHYMEAKGKADEYLQSTELDYTIVRPGGLTDGDSTSKITVGDTVDFGEIPRADVAKTIIAALQEPNAFHKAFEVISGDTQIEEALKTLR</sequence>
<comment type="caution">
    <text evidence="2">The sequence shown here is derived from an EMBL/GenBank/DDBJ whole genome shotgun (WGS) entry which is preliminary data.</text>
</comment>
<dbReference type="PANTHER" id="PTHR15020">
    <property type="entry name" value="FLAVIN REDUCTASE-RELATED"/>
    <property type="match status" value="1"/>
</dbReference>
<evidence type="ECO:0000313" key="3">
    <source>
        <dbReference type="Proteomes" id="UP000198647"/>
    </source>
</evidence>
<reference evidence="2 3" key="1">
    <citation type="submission" date="2016-10" db="EMBL/GenBank/DDBJ databases">
        <authorList>
            <person name="Varghese N."/>
            <person name="Submissions S."/>
        </authorList>
    </citation>
    <scope>NUCLEOTIDE SEQUENCE [LARGE SCALE GENOMIC DNA]</scope>
    <source>
        <strain evidence="2 3">DSM 20748</strain>
    </source>
</reference>
<feature type="domain" description="NAD(P)-binding" evidence="1">
    <location>
        <begin position="23"/>
        <end position="203"/>
    </location>
</feature>
<dbReference type="EMBL" id="FNOS01000003">
    <property type="protein sequence ID" value="SDX84398.1"/>
    <property type="molecule type" value="Genomic_DNA"/>
</dbReference>
<gene>
    <name evidence="2" type="ORF">SAMN04488081_1457</name>
</gene>
<proteinExistence type="predicted"/>
<dbReference type="InterPro" id="IPR016040">
    <property type="entry name" value="NAD(P)-bd_dom"/>
</dbReference>
<protein>
    <submittedName>
        <fullName evidence="2">NAD(P)H-binding</fullName>
    </submittedName>
</protein>
<dbReference type="Pfam" id="PF13460">
    <property type="entry name" value="NAD_binding_10"/>
    <property type="match status" value="1"/>
</dbReference>
<dbReference type="Proteomes" id="UP000198647">
    <property type="component" value="Unassembled WGS sequence"/>
</dbReference>
<evidence type="ECO:0000259" key="1">
    <source>
        <dbReference type="Pfam" id="PF13460"/>
    </source>
</evidence>
<name>A0A1H3F253_9BACI</name>
<evidence type="ECO:0000313" key="2">
    <source>
        <dbReference type="EMBL" id="SDX84398.1"/>
    </source>
</evidence>
<organism evidence="2 3">
    <name type="scientific">Salimicrobium album</name>
    <dbReference type="NCBI Taxonomy" id="50717"/>
    <lineage>
        <taxon>Bacteria</taxon>
        <taxon>Bacillati</taxon>
        <taxon>Bacillota</taxon>
        <taxon>Bacilli</taxon>
        <taxon>Bacillales</taxon>
        <taxon>Bacillaceae</taxon>
        <taxon>Salimicrobium</taxon>
    </lineage>
</organism>
<accession>A0A1H3F253</accession>
<dbReference type="PANTHER" id="PTHR15020:SF50">
    <property type="entry name" value="UPF0659 PROTEIN YMR090W"/>
    <property type="match status" value="1"/>
</dbReference>
<dbReference type="InterPro" id="IPR036291">
    <property type="entry name" value="NAD(P)-bd_dom_sf"/>
</dbReference>
<dbReference type="CDD" id="cd05243">
    <property type="entry name" value="SDR_a5"/>
    <property type="match status" value="1"/>
</dbReference>
<keyword evidence="3" id="KW-1185">Reference proteome</keyword>